<gene>
    <name evidence="2" type="ORF">J3359_03235</name>
</gene>
<dbReference type="KEGG" id="pcea:J3359_03235"/>
<keyword evidence="3" id="KW-1185">Reference proteome</keyword>
<keyword evidence="1" id="KW-0472">Membrane</keyword>
<evidence type="ECO:0008006" key="4">
    <source>
        <dbReference type="Google" id="ProtNLM"/>
    </source>
</evidence>
<evidence type="ECO:0000256" key="1">
    <source>
        <dbReference type="SAM" id="Phobius"/>
    </source>
</evidence>
<dbReference type="EMBL" id="CP071869">
    <property type="protein sequence ID" value="QTE23305.1"/>
    <property type="molecule type" value="Genomic_DNA"/>
</dbReference>
<feature type="transmembrane region" description="Helical" evidence="1">
    <location>
        <begin position="203"/>
        <end position="224"/>
    </location>
</feature>
<keyword evidence="1" id="KW-1133">Transmembrane helix</keyword>
<accession>A0A975CQ60</accession>
<name>A0A975CQ60_9FLAO</name>
<feature type="transmembrane region" description="Helical" evidence="1">
    <location>
        <begin position="85"/>
        <end position="108"/>
    </location>
</feature>
<protein>
    <recommendedName>
        <fullName evidence="4">DUF3667 domain-containing protein</fullName>
    </recommendedName>
</protein>
<reference evidence="2 3" key="1">
    <citation type="submission" date="2021-03" db="EMBL/GenBank/DDBJ databases">
        <title>Complete genome of Polaribacter_sp.SM13.</title>
        <authorList>
            <person name="Jeong S.W."/>
            <person name="Bae J.W."/>
        </authorList>
    </citation>
    <scope>NUCLEOTIDE SEQUENCE [LARGE SCALE GENOMIC DNA]</scope>
    <source>
        <strain evidence="2 3">SM13</strain>
    </source>
</reference>
<dbReference type="Proteomes" id="UP000663920">
    <property type="component" value="Chromosome"/>
</dbReference>
<organism evidence="2 3">
    <name type="scientific">Polaribacter cellanae</name>
    <dbReference type="NCBI Taxonomy" id="2818493"/>
    <lineage>
        <taxon>Bacteria</taxon>
        <taxon>Pseudomonadati</taxon>
        <taxon>Bacteroidota</taxon>
        <taxon>Flavobacteriia</taxon>
        <taxon>Flavobacteriales</taxon>
        <taxon>Flavobacteriaceae</taxon>
    </lineage>
</organism>
<dbReference type="RefSeq" id="WP_208079316.1">
    <property type="nucleotide sequence ID" value="NZ_CP071869.1"/>
</dbReference>
<feature type="transmembrane region" description="Helical" evidence="1">
    <location>
        <begin position="174"/>
        <end position="191"/>
    </location>
</feature>
<proteinExistence type="predicted"/>
<feature type="transmembrane region" description="Helical" evidence="1">
    <location>
        <begin position="147"/>
        <end position="168"/>
    </location>
</feature>
<feature type="transmembrane region" description="Helical" evidence="1">
    <location>
        <begin position="114"/>
        <end position="135"/>
    </location>
</feature>
<evidence type="ECO:0000313" key="3">
    <source>
        <dbReference type="Proteomes" id="UP000663920"/>
    </source>
</evidence>
<sequence length="227" mass="26656">MNKSQNKICSVCSNEIDKKYCSKCGQYFTNKRITSGSVLNDLFNSIFSLEKSFFKNMKIGLTQPEKLILNYWKGYRGFYYSPGKFFTIGSLLLLLHYLFANDFLGIIVTSTISSQFVILLFNIFLLTFLSYLVYFKQKKNFHEHLVLNIYNVSIWTIIFVPISIMLNAFVGDNFIEQAFFLPYHLLIIIWNSKVFEISRLKRFSFVSLNLILFYGIIFLLIFTFGEF</sequence>
<evidence type="ECO:0000313" key="2">
    <source>
        <dbReference type="EMBL" id="QTE23305.1"/>
    </source>
</evidence>
<dbReference type="AlphaFoldDB" id="A0A975CQ60"/>
<keyword evidence="1" id="KW-0812">Transmembrane</keyword>